<dbReference type="InterPro" id="IPR018247">
    <property type="entry name" value="EF_Hand_1_Ca_BS"/>
</dbReference>
<evidence type="ECO:0000259" key="3">
    <source>
        <dbReference type="PROSITE" id="PS50222"/>
    </source>
</evidence>
<evidence type="ECO:0000313" key="4">
    <source>
        <dbReference type="EMBL" id="CAD9252930.1"/>
    </source>
</evidence>
<keyword evidence="1" id="KW-0106">Calcium</keyword>
<proteinExistence type="predicted"/>
<feature type="domain" description="EF-hand" evidence="3">
    <location>
        <begin position="160"/>
        <end position="195"/>
    </location>
</feature>
<organism evidence="4">
    <name type="scientific">Phaeomonas parva</name>
    <dbReference type="NCBI Taxonomy" id="124430"/>
    <lineage>
        <taxon>Eukaryota</taxon>
        <taxon>Sar</taxon>
        <taxon>Stramenopiles</taxon>
        <taxon>Ochrophyta</taxon>
        <taxon>Pinguiophyceae</taxon>
        <taxon>Pinguiochrysidales</taxon>
        <taxon>Pinguiochrysidaceae</taxon>
        <taxon>Phaeomonas</taxon>
    </lineage>
</organism>
<dbReference type="PROSITE" id="PS50222">
    <property type="entry name" value="EF_HAND_2"/>
    <property type="match status" value="2"/>
</dbReference>
<dbReference type="Gene3D" id="1.10.238.10">
    <property type="entry name" value="EF-hand"/>
    <property type="match status" value="1"/>
</dbReference>
<name>A0A7S1U0W9_9STRA</name>
<dbReference type="InterPro" id="IPR002048">
    <property type="entry name" value="EF_hand_dom"/>
</dbReference>
<sequence>MQARVNANKKKKNANSGQPTRGQILRDGEGKIREEQRKKYMEAYMNKFDCNADGRLQEHEFRQLLVFVNGDRPVDEELVKRIEDEAKHLEVYDEDKETGSYFIRPGGIVTLVHKFKAYMLHNHEIETLFNAFIAPGAKTLGREQLKKLMLELAKETGVAPSRDDVEFVFEASDKDANGAIDRDEVSMAMCIWKEIMEHRKHDSSLPTLLRNLRMRITMFLPCI</sequence>
<dbReference type="EMBL" id="HBGJ01017581">
    <property type="protein sequence ID" value="CAD9252930.1"/>
    <property type="molecule type" value="Transcribed_RNA"/>
</dbReference>
<evidence type="ECO:0000256" key="2">
    <source>
        <dbReference type="SAM" id="MobiDB-lite"/>
    </source>
</evidence>
<feature type="domain" description="EF-hand" evidence="3">
    <location>
        <begin position="36"/>
        <end position="71"/>
    </location>
</feature>
<dbReference type="PROSITE" id="PS00018">
    <property type="entry name" value="EF_HAND_1"/>
    <property type="match status" value="2"/>
</dbReference>
<evidence type="ECO:0000256" key="1">
    <source>
        <dbReference type="ARBA" id="ARBA00022837"/>
    </source>
</evidence>
<gene>
    <name evidence="4" type="ORF">PPAR1163_LOCUS11297</name>
</gene>
<dbReference type="InterPro" id="IPR011992">
    <property type="entry name" value="EF-hand-dom_pair"/>
</dbReference>
<reference evidence="4" key="1">
    <citation type="submission" date="2021-01" db="EMBL/GenBank/DDBJ databases">
        <authorList>
            <person name="Corre E."/>
            <person name="Pelletier E."/>
            <person name="Niang G."/>
            <person name="Scheremetjew M."/>
            <person name="Finn R."/>
            <person name="Kale V."/>
            <person name="Holt S."/>
            <person name="Cochrane G."/>
            <person name="Meng A."/>
            <person name="Brown T."/>
            <person name="Cohen L."/>
        </authorList>
    </citation>
    <scope>NUCLEOTIDE SEQUENCE</scope>
    <source>
        <strain evidence="4">CCMP2877</strain>
    </source>
</reference>
<feature type="region of interest" description="Disordered" evidence="2">
    <location>
        <begin position="1"/>
        <end position="31"/>
    </location>
</feature>
<dbReference type="SUPFAM" id="SSF47473">
    <property type="entry name" value="EF-hand"/>
    <property type="match status" value="1"/>
</dbReference>
<protein>
    <recommendedName>
        <fullName evidence="3">EF-hand domain-containing protein</fullName>
    </recommendedName>
</protein>
<dbReference type="GO" id="GO:0005509">
    <property type="term" value="F:calcium ion binding"/>
    <property type="evidence" value="ECO:0007669"/>
    <property type="project" value="InterPro"/>
</dbReference>
<dbReference type="Pfam" id="PF13202">
    <property type="entry name" value="EF-hand_5"/>
    <property type="match status" value="1"/>
</dbReference>
<accession>A0A7S1U0W9</accession>
<dbReference type="AlphaFoldDB" id="A0A7S1U0W9"/>